<keyword evidence="3" id="KW-1185">Reference proteome</keyword>
<evidence type="ECO:0000313" key="2">
    <source>
        <dbReference type="EMBL" id="KAJ8404770.1"/>
    </source>
</evidence>
<evidence type="ECO:0000256" key="1">
    <source>
        <dbReference type="SAM" id="MobiDB-lite"/>
    </source>
</evidence>
<dbReference type="AlphaFoldDB" id="A0AAD7SLS3"/>
<dbReference type="Proteomes" id="UP001221898">
    <property type="component" value="Unassembled WGS sequence"/>
</dbReference>
<name>A0AAD7SLS3_9TELE</name>
<organism evidence="2 3">
    <name type="scientific">Aldrovandia affinis</name>
    <dbReference type="NCBI Taxonomy" id="143900"/>
    <lineage>
        <taxon>Eukaryota</taxon>
        <taxon>Metazoa</taxon>
        <taxon>Chordata</taxon>
        <taxon>Craniata</taxon>
        <taxon>Vertebrata</taxon>
        <taxon>Euteleostomi</taxon>
        <taxon>Actinopterygii</taxon>
        <taxon>Neopterygii</taxon>
        <taxon>Teleostei</taxon>
        <taxon>Notacanthiformes</taxon>
        <taxon>Halosauridae</taxon>
        <taxon>Aldrovandia</taxon>
    </lineage>
</organism>
<feature type="region of interest" description="Disordered" evidence="1">
    <location>
        <begin position="63"/>
        <end position="88"/>
    </location>
</feature>
<proteinExistence type="predicted"/>
<gene>
    <name evidence="2" type="ORF">AAFF_G00331570</name>
</gene>
<dbReference type="EMBL" id="JAINUG010000051">
    <property type="protein sequence ID" value="KAJ8404770.1"/>
    <property type="molecule type" value="Genomic_DNA"/>
</dbReference>
<protein>
    <submittedName>
        <fullName evidence="2">Uncharacterized protein</fullName>
    </submittedName>
</protein>
<comment type="caution">
    <text evidence="2">The sequence shown here is derived from an EMBL/GenBank/DDBJ whole genome shotgun (WGS) entry which is preliminary data.</text>
</comment>
<reference evidence="2" key="1">
    <citation type="journal article" date="2023" name="Science">
        <title>Genome structures resolve the early diversification of teleost fishes.</title>
        <authorList>
            <person name="Parey E."/>
            <person name="Louis A."/>
            <person name="Montfort J."/>
            <person name="Bouchez O."/>
            <person name="Roques C."/>
            <person name="Iampietro C."/>
            <person name="Lluch J."/>
            <person name="Castinel A."/>
            <person name="Donnadieu C."/>
            <person name="Desvignes T."/>
            <person name="Floi Bucao C."/>
            <person name="Jouanno E."/>
            <person name="Wen M."/>
            <person name="Mejri S."/>
            <person name="Dirks R."/>
            <person name="Jansen H."/>
            <person name="Henkel C."/>
            <person name="Chen W.J."/>
            <person name="Zahm M."/>
            <person name="Cabau C."/>
            <person name="Klopp C."/>
            <person name="Thompson A.W."/>
            <person name="Robinson-Rechavi M."/>
            <person name="Braasch I."/>
            <person name="Lecointre G."/>
            <person name="Bobe J."/>
            <person name="Postlethwait J.H."/>
            <person name="Berthelot C."/>
            <person name="Roest Crollius H."/>
            <person name="Guiguen Y."/>
        </authorList>
    </citation>
    <scope>NUCLEOTIDE SEQUENCE</scope>
    <source>
        <strain evidence="2">NC1722</strain>
    </source>
</reference>
<accession>A0AAD7SLS3</accession>
<sequence length="111" mass="12437">MLSAISSSPAARPHQSSRKRLRSRVGFLRARTRDTAALQRESCCPEERTPEEQVLQPALWSERRPGGWGAFEPSDTTARAKTARKGDRERGFHGIEPKRFAVGVTGHRLPM</sequence>
<evidence type="ECO:0000313" key="3">
    <source>
        <dbReference type="Proteomes" id="UP001221898"/>
    </source>
</evidence>
<feature type="region of interest" description="Disordered" evidence="1">
    <location>
        <begin position="1"/>
        <end position="23"/>
    </location>
</feature>